<dbReference type="EMBL" id="CAJJDP010000061">
    <property type="protein sequence ID" value="CAD8173552.1"/>
    <property type="molecule type" value="Genomic_DNA"/>
</dbReference>
<organism evidence="3 4">
    <name type="scientific">Paramecium octaurelia</name>
    <dbReference type="NCBI Taxonomy" id="43137"/>
    <lineage>
        <taxon>Eukaryota</taxon>
        <taxon>Sar</taxon>
        <taxon>Alveolata</taxon>
        <taxon>Ciliophora</taxon>
        <taxon>Intramacronucleata</taxon>
        <taxon>Oligohymenophorea</taxon>
        <taxon>Peniculida</taxon>
        <taxon>Parameciidae</taxon>
        <taxon>Paramecium</taxon>
    </lineage>
</organism>
<dbReference type="OMA" id="LESYEWQ"/>
<evidence type="ECO:0000313" key="4">
    <source>
        <dbReference type="Proteomes" id="UP000683925"/>
    </source>
</evidence>
<keyword evidence="4" id="KW-1185">Reference proteome</keyword>
<protein>
    <recommendedName>
        <fullName evidence="5">Transmembrane protein</fullName>
    </recommendedName>
</protein>
<comment type="caution">
    <text evidence="3">The sequence shown here is derived from an EMBL/GenBank/DDBJ whole genome shotgun (WGS) entry which is preliminary data.</text>
</comment>
<evidence type="ECO:0000313" key="3">
    <source>
        <dbReference type="EMBL" id="CAD8173552.1"/>
    </source>
</evidence>
<name>A0A8S1VCR3_PAROT</name>
<dbReference type="Proteomes" id="UP000683925">
    <property type="component" value="Unassembled WGS sequence"/>
</dbReference>
<sequence>MLMIQIFYLFYLALSQEDGKPKQYLTLGESVQGFVSPRTQNHQVYLFNVPELKNQTDLVLQLKTLNPNSDPNLYISKRVQEPLSVEDADVQACEAQGMDICVINNEKIMENDILYISVVSRFPSRYILRIELDQEQILKLDGFLTFKLTNEKQSQIIDFMLPELIPEETEIEINVQMVNQEYLEEPFQVFMNKQENGIPTNSKYDFKAIDTWENQKVIEFIQQKPFEQYKILIQGEQGAVMRVSATKSEKLKQLNIYETIVQVVEKGDFDFYQVQITHDQKCDLGVRLTPFKGYAKLYVHYNKQPPLLESYEWQEENKNGEIILITQQELKNKNITLNNLYLAVMGEELCTYELQLTCVFERSILPGINYQKIVSDSQITIVDIFDYRNEGHYFQLNLHTHQGIINFLTTSCIDQSICPQTEELFTNQDKYEQMTEYTMLYSNRRKEAQYLLNCDGMCGFIVLAMLDKSSTQSGKFTIQYKVIEKTMILIQNTPHKSQVEKDNYQYYKFFVSENEQMQRLHFLVTPIQGDVTMYISTTYQQPNEQHHEYNSQNNSINFGGRFGNQPQPGTYYLSIYGQSFSKFIITVWVIKNFQDFQQFGKFPWHYIQLYQGDQQQHSLVDEEFVLYKIDLKGYDQNKRDSLNVILQKEYGQFRIFGFDRPETNETLAIWESGQIISIQFNDANYPEILYLKIRLEQAYSQYGSFRIAYYQQNYLIDIFQDEPFFNFLTGNYIQGFGYLQSNTESFVITKRIYDFDQSTLEISIMPQHGLDIRYSKNNSTIIVSQNQEYYCQVVSATCNEYFYFSLTSKFDAFYTILISKIDKSKIQLVEDQPITKALPIGEDYFYIYCLEQEVNILAFTYFGDLKLYAKVVTTLDSPEPNESLNDKISKQHKVQSQVSIYFSQSELHDLNCRDKCIIKITAIVNKDDLKDANNNIFDYTIQFNSKLIMLRESEIQSGQLIRNEYKYYKIHVPRNNTNLMIMLKPDIFCDADLFVSKSKFPDIGNFDWGSYELQSDVLIIEPGNIVDPDLRGDYYVGVHSYADCQYVIQYHLQNVEVYDILQNQPYKFFVDSEFTVFLKLQTFGLETPFTIFVQSHSETAYFYVDETDLESAKFSSISQNLPLFKYNNFGMGYQKSFKTEPLKMFNILVIALKTYTSEIVTVQINNDETDIYLESQTLFQYSLEKGKSVTFTLNPNSVSTAIQIYVYSGSMVCSYYYEKFYEVQNFTTLILLDIRPDNYKNIFNLTNQESSYLKLNFEAIQSSYFSILYFTEIEEMNKIYSIYPVFVSLKAQSEREYYYMNYEFSPSLDQTKTFSISVQVQEFHDYLHSISKHRSVPIIKVYSNSSQLQILPIKQTILSNLIQNEYFQIDNVYRIVLQSQSQMDQHYQIQVGTSDLRPLVPKIKQLRQNELHQSSYWAVQQNFMYLFYELQFCNGIFSVFTGKDYESLKQGQYDQKIDIRQNKQVFGFLEKMQNVDMTFLKFDLIKTLNNQIPNAQYTIRVFYVDEKEEVPYDLFFPGFQGYLTPRLLDSFDDTTTLIIEFAPMQLNTKDIKDPFFELKQIEYFVILQEKNVGDDLALDFCSDPSNQYPIVQNLTSNETSLSAFVTLHNAKFQQQRALVFNILATVNVQLYKDDQSIQLDYYYETNSIRWNPKLEQIQQTISINFQWLGVCIVIIILIIALIVFVKKRKSQNIEKYENKGISNYSTEGIEMHYRGLNE</sequence>
<keyword evidence="2" id="KW-0732">Signal</keyword>
<reference evidence="3" key="1">
    <citation type="submission" date="2021-01" db="EMBL/GenBank/DDBJ databases">
        <authorList>
            <consortium name="Genoscope - CEA"/>
            <person name="William W."/>
        </authorList>
    </citation>
    <scope>NUCLEOTIDE SEQUENCE</scope>
</reference>
<keyword evidence="1" id="KW-0812">Transmembrane</keyword>
<keyword evidence="1" id="KW-1133">Transmembrane helix</keyword>
<dbReference type="OrthoDB" id="300119at2759"/>
<evidence type="ECO:0000256" key="1">
    <source>
        <dbReference type="SAM" id="Phobius"/>
    </source>
</evidence>
<gene>
    <name evidence="3" type="ORF">POCTA_138.1.T0620085</name>
</gene>
<feature type="signal peptide" evidence="2">
    <location>
        <begin position="1"/>
        <end position="15"/>
    </location>
</feature>
<evidence type="ECO:0000256" key="2">
    <source>
        <dbReference type="SAM" id="SignalP"/>
    </source>
</evidence>
<evidence type="ECO:0008006" key="5">
    <source>
        <dbReference type="Google" id="ProtNLM"/>
    </source>
</evidence>
<feature type="transmembrane region" description="Helical" evidence="1">
    <location>
        <begin position="1665"/>
        <end position="1685"/>
    </location>
</feature>
<feature type="chain" id="PRO_5035874284" description="Transmembrane protein" evidence="2">
    <location>
        <begin position="16"/>
        <end position="1718"/>
    </location>
</feature>
<proteinExistence type="predicted"/>
<accession>A0A8S1VCR3</accession>
<keyword evidence="1" id="KW-0472">Membrane</keyword>